<accession>A0A1J4KF38</accession>
<dbReference type="EMBL" id="MLAK01000633">
    <property type="protein sequence ID" value="OHT09642.1"/>
    <property type="molecule type" value="Genomic_DNA"/>
</dbReference>
<reference evidence="1" key="1">
    <citation type="submission" date="2016-10" db="EMBL/GenBank/DDBJ databases">
        <authorList>
            <person name="Benchimol M."/>
            <person name="Almeida L.G."/>
            <person name="Vasconcelos A.T."/>
            <person name="Perreira-Neves A."/>
            <person name="Rosa I.A."/>
            <person name="Tasca T."/>
            <person name="Bogo M.R."/>
            <person name="de Souza W."/>
        </authorList>
    </citation>
    <scope>NUCLEOTIDE SEQUENCE [LARGE SCALE GENOMIC DNA]</scope>
    <source>
        <strain evidence="1">K</strain>
    </source>
</reference>
<name>A0A1J4KF38_9EUKA</name>
<dbReference type="AlphaFoldDB" id="A0A1J4KF38"/>
<sequence>MLIWLFSLCYSKPGKTNVNKNIEETVQKIQYLSKDLSNLKFRSDYELDPADDNAIDIVLEDKEILENERSKGMFSGLNSFFKKDDIYLKGTCSNCIKVAAHSAILKFRAIRKSTVNKIKYYQNTEDDCSVKEAQFIFLMDNSVVYKTETLTLNRVFTFTLPNSISFDKIHVKVTSGNPSLVCFGELSLTNKQ</sequence>
<proteinExistence type="predicted"/>
<protein>
    <submittedName>
        <fullName evidence="1">Uncharacterized protein</fullName>
    </submittedName>
</protein>
<dbReference type="RefSeq" id="XP_068362778.1">
    <property type="nucleotide sequence ID" value="XM_068501914.1"/>
</dbReference>
<comment type="caution">
    <text evidence="1">The sequence shown here is derived from an EMBL/GenBank/DDBJ whole genome shotgun (WGS) entry which is preliminary data.</text>
</comment>
<organism evidence="1 2">
    <name type="scientific">Tritrichomonas foetus</name>
    <dbReference type="NCBI Taxonomy" id="1144522"/>
    <lineage>
        <taxon>Eukaryota</taxon>
        <taxon>Metamonada</taxon>
        <taxon>Parabasalia</taxon>
        <taxon>Tritrichomonadida</taxon>
        <taxon>Tritrichomonadidae</taxon>
        <taxon>Tritrichomonas</taxon>
    </lineage>
</organism>
<gene>
    <name evidence="1" type="ORF">TRFO_21353</name>
</gene>
<evidence type="ECO:0000313" key="2">
    <source>
        <dbReference type="Proteomes" id="UP000179807"/>
    </source>
</evidence>
<evidence type="ECO:0000313" key="1">
    <source>
        <dbReference type="EMBL" id="OHT09642.1"/>
    </source>
</evidence>
<keyword evidence="2" id="KW-1185">Reference proteome</keyword>
<dbReference type="Proteomes" id="UP000179807">
    <property type="component" value="Unassembled WGS sequence"/>
</dbReference>
<dbReference type="VEuPathDB" id="TrichDB:TRFO_21353"/>
<dbReference type="GeneID" id="94836618"/>